<dbReference type="AlphaFoldDB" id="A0A127JQD7"/>
<reference evidence="8 9" key="1">
    <citation type="journal article" date="2014" name="Int. J. Syst. Evol. Microbiol.">
        <title>Ramlibacter solisilvae sp. nov., isolated from forest soil, and emended description of the genus Ramlibacter.</title>
        <authorList>
            <person name="Lee H.J."/>
            <person name="Lee S.H."/>
            <person name="Lee S.S."/>
            <person name="Lee J.S."/>
            <person name="Kim Y."/>
            <person name="Kim S.C."/>
            <person name="Jeon C.O."/>
        </authorList>
    </citation>
    <scope>NUCLEOTIDE SEQUENCE [LARGE SCALE GENOMIC DNA]</scope>
    <source>
        <strain evidence="8 9">5-10</strain>
    </source>
</reference>
<name>A0A127JQD7_9BURK</name>
<keyword evidence="2" id="KW-1003">Cell membrane</keyword>
<evidence type="ECO:0000256" key="2">
    <source>
        <dbReference type="ARBA" id="ARBA00022475"/>
    </source>
</evidence>
<dbReference type="GO" id="GO:0016020">
    <property type="term" value="C:membrane"/>
    <property type="evidence" value="ECO:0007669"/>
    <property type="project" value="InterPro"/>
</dbReference>
<evidence type="ECO:0000256" key="3">
    <source>
        <dbReference type="ARBA" id="ARBA00022692"/>
    </source>
</evidence>
<feature type="transmembrane region" description="Helical" evidence="6">
    <location>
        <begin position="49"/>
        <end position="69"/>
    </location>
</feature>
<gene>
    <name evidence="8" type="ORF">UC35_03910</name>
</gene>
<keyword evidence="4 6" id="KW-1133">Transmembrane helix</keyword>
<evidence type="ECO:0000256" key="4">
    <source>
        <dbReference type="ARBA" id="ARBA00022989"/>
    </source>
</evidence>
<keyword evidence="7" id="KW-0732">Signal</keyword>
<evidence type="ECO:0000256" key="1">
    <source>
        <dbReference type="ARBA" id="ARBA00004236"/>
    </source>
</evidence>
<dbReference type="Pfam" id="PF04347">
    <property type="entry name" value="FliO"/>
    <property type="match status" value="1"/>
</dbReference>
<keyword evidence="9" id="KW-1185">Reference proteome</keyword>
<keyword evidence="5 6" id="KW-0472">Membrane</keyword>
<evidence type="ECO:0008006" key="10">
    <source>
        <dbReference type="Google" id="ProtNLM"/>
    </source>
</evidence>
<evidence type="ECO:0000256" key="7">
    <source>
        <dbReference type="SAM" id="SignalP"/>
    </source>
</evidence>
<evidence type="ECO:0000313" key="8">
    <source>
        <dbReference type="EMBL" id="AMO22190.1"/>
    </source>
</evidence>
<dbReference type="EMBL" id="CP010951">
    <property type="protein sequence ID" value="AMO22190.1"/>
    <property type="molecule type" value="Genomic_DNA"/>
</dbReference>
<sequence>MLRRLLHAICFALPLLAAVPGTVCAQDAIASQFPQLPLKREPAAQDSVSAAWGWSALLLLAVAGVLVALKRRSPLTVRSAQGAPKPVGSASLTPHATLHVVEWRGEQLLLACTPHAVTVVSRHELTADTESPKGTAA</sequence>
<protein>
    <recommendedName>
        <fullName evidence="10">Candidate membrane protein</fullName>
    </recommendedName>
</protein>
<comment type="subcellular location">
    <subcellularLocation>
        <location evidence="1">Cell membrane</location>
    </subcellularLocation>
</comment>
<organism evidence="8 9">
    <name type="scientific">Ramlibacter tataouinensis</name>
    <dbReference type="NCBI Taxonomy" id="94132"/>
    <lineage>
        <taxon>Bacteria</taxon>
        <taxon>Pseudomonadati</taxon>
        <taxon>Pseudomonadota</taxon>
        <taxon>Betaproteobacteria</taxon>
        <taxon>Burkholderiales</taxon>
        <taxon>Comamonadaceae</taxon>
        <taxon>Ramlibacter</taxon>
    </lineage>
</organism>
<evidence type="ECO:0000256" key="5">
    <source>
        <dbReference type="ARBA" id="ARBA00023136"/>
    </source>
</evidence>
<dbReference type="RefSeq" id="WP_061496379.1">
    <property type="nucleotide sequence ID" value="NZ_CP010951.1"/>
</dbReference>
<dbReference type="InterPro" id="IPR022781">
    <property type="entry name" value="Flagellar_biosynth_FliO"/>
</dbReference>
<proteinExistence type="predicted"/>
<accession>A0A127JQD7</accession>
<feature type="signal peptide" evidence="7">
    <location>
        <begin position="1"/>
        <end position="25"/>
    </location>
</feature>
<dbReference type="GO" id="GO:0044781">
    <property type="term" value="P:bacterial-type flagellum organization"/>
    <property type="evidence" value="ECO:0007669"/>
    <property type="project" value="InterPro"/>
</dbReference>
<dbReference type="OrthoDB" id="8857214at2"/>
<feature type="chain" id="PRO_5007449452" description="Candidate membrane protein" evidence="7">
    <location>
        <begin position="26"/>
        <end position="137"/>
    </location>
</feature>
<evidence type="ECO:0000313" key="9">
    <source>
        <dbReference type="Proteomes" id="UP000070433"/>
    </source>
</evidence>
<evidence type="ECO:0000256" key="6">
    <source>
        <dbReference type="SAM" id="Phobius"/>
    </source>
</evidence>
<dbReference type="Proteomes" id="UP000070433">
    <property type="component" value="Chromosome"/>
</dbReference>
<keyword evidence="3 6" id="KW-0812">Transmembrane</keyword>